<comment type="caution">
    <text evidence="8">The sequence shown here is derived from an EMBL/GenBank/DDBJ whole genome shotgun (WGS) entry which is preliminary data.</text>
</comment>
<feature type="transmembrane region" description="Helical" evidence="6">
    <location>
        <begin position="12"/>
        <end position="34"/>
    </location>
</feature>
<keyword evidence="3 6" id="KW-1133">Transmembrane helix</keyword>
<dbReference type="EMBL" id="CATQJL010000305">
    <property type="protein sequence ID" value="CAJ0604390.1"/>
    <property type="molecule type" value="Genomic_DNA"/>
</dbReference>
<evidence type="ECO:0000313" key="9">
    <source>
        <dbReference type="Proteomes" id="UP001176961"/>
    </source>
</evidence>
<evidence type="ECO:0000256" key="3">
    <source>
        <dbReference type="ARBA" id="ARBA00022989"/>
    </source>
</evidence>
<dbReference type="InterPro" id="IPR047130">
    <property type="entry name" value="7TM_GPCR_Srsx_nematod"/>
</dbReference>
<keyword evidence="5" id="KW-0675">Receptor</keyword>
<evidence type="ECO:0000256" key="6">
    <source>
        <dbReference type="SAM" id="Phobius"/>
    </source>
</evidence>
<proteinExistence type="inferred from homology"/>
<dbReference type="SUPFAM" id="SSF81321">
    <property type="entry name" value="Family A G protein-coupled receptor-like"/>
    <property type="match status" value="1"/>
</dbReference>
<name>A0AA36H5D4_CYLNA</name>
<keyword evidence="5" id="KW-0807">Transducer</keyword>
<dbReference type="GO" id="GO:0016020">
    <property type="term" value="C:membrane"/>
    <property type="evidence" value="ECO:0007669"/>
    <property type="project" value="UniProtKB-SubCell"/>
</dbReference>
<dbReference type="PANTHER" id="PTHR23360:SF16">
    <property type="entry name" value="G-PROTEIN COUPLED RECEPTORS FAMILY 1 PROFILE DOMAIN-CONTAINING PROTEIN"/>
    <property type="match status" value="1"/>
</dbReference>
<comment type="similarity">
    <text evidence="5">Belongs to the G-protein coupled receptor 1 family.</text>
</comment>
<reference evidence="8" key="1">
    <citation type="submission" date="2023-07" db="EMBL/GenBank/DDBJ databases">
        <authorList>
            <consortium name="CYATHOMIX"/>
        </authorList>
    </citation>
    <scope>NUCLEOTIDE SEQUENCE</scope>
    <source>
        <strain evidence="8">N/A</strain>
    </source>
</reference>
<dbReference type="PROSITE" id="PS50262">
    <property type="entry name" value="G_PROTEIN_RECEP_F1_2"/>
    <property type="match status" value="1"/>
</dbReference>
<feature type="transmembrane region" description="Helical" evidence="6">
    <location>
        <begin position="81"/>
        <end position="103"/>
    </location>
</feature>
<keyword evidence="9" id="KW-1185">Reference proteome</keyword>
<dbReference type="AlphaFoldDB" id="A0AA36H5D4"/>
<evidence type="ECO:0000256" key="1">
    <source>
        <dbReference type="ARBA" id="ARBA00004370"/>
    </source>
</evidence>
<evidence type="ECO:0000313" key="8">
    <source>
        <dbReference type="EMBL" id="CAJ0604390.1"/>
    </source>
</evidence>
<evidence type="ECO:0000259" key="7">
    <source>
        <dbReference type="PROSITE" id="PS50262"/>
    </source>
</evidence>
<dbReference type="SMART" id="SM01381">
    <property type="entry name" value="7TM_GPCR_Srsx"/>
    <property type="match status" value="1"/>
</dbReference>
<evidence type="ECO:0000256" key="5">
    <source>
        <dbReference type="RuleBase" id="RU000688"/>
    </source>
</evidence>
<dbReference type="PANTHER" id="PTHR23360">
    <property type="entry name" value="G-PROTEIN COUPLED RECEPTORS FAMILY 1 PROFILE DOMAIN-CONTAINING PROTEIN-RELATED"/>
    <property type="match status" value="1"/>
</dbReference>
<keyword evidence="4 6" id="KW-0472">Membrane</keyword>
<comment type="subcellular location">
    <subcellularLocation>
        <location evidence="1">Membrane</location>
    </subcellularLocation>
</comment>
<dbReference type="Pfam" id="PF10320">
    <property type="entry name" value="7TM_GPCR_Srsx"/>
    <property type="match status" value="1"/>
</dbReference>
<feature type="domain" description="G-protein coupled receptors family 1 profile" evidence="7">
    <location>
        <begin position="25"/>
        <end position="120"/>
    </location>
</feature>
<dbReference type="CDD" id="cd00637">
    <property type="entry name" value="7tm_classA_rhodopsin-like"/>
    <property type="match status" value="1"/>
</dbReference>
<dbReference type="InterPro" id="IPR000276">
    <property type="entry name" value="GPCR_Rhodpsn"/>
</dbReference>
<dbReference type="PROSITE" id="PS00237">
    <property type="entry name" value="G_PROTEIN_RECEP_F1_1"/>
    <property type="match status" value="1"/>
</dbReference>
<organism evidence="8 9">
    <name type="scientific">Cylicocyclus nassatus</name>
    <name type="common">Nematode worm</name>
    <dbReference type="NCBI Taxonomy" id="53992"/>
    <lineage>
        <taxon>Eukaryota</taxon>
        <taxon>Metazoa</taxon>
        <taxon>Ecdysozoa</taxon>
        <taxon>Nematoda</taxon>
        <taxon>Chromadorea</taxon>
        <taxon>Rhabditida</taxon>
        <taxon>Rhabditina</taxon>
        <taxon>Rhabditomorpha</taxon>
        <taxon>Strongyloidea</taxon>
        <taxon>Strongylidae</taxon>
        <taxon>Cylicocyclus</taxon>
    </lineage>
</organism>
<keyword evidence="5" id="KW-0297">G-protein coupled receptor</keyword>
<evidence type="ECO:0000256" key="4">
    <source>
        <dbReference type="ARBA" id="ARBA00023136"/>
    </source>
</evidence>
<dbReference type="InterPro" id="IPR019424">
    <property type="entry name" value="7TM_GPCR_Srsx"/>
</dbReference>
<gene>
    <name evidence="8" type="ORF">CYNAS_LOCUS16373</name>
</gene>
<accession>A0AA36H5D4</accession>
<sequence length="120" mass="13033">MDVNDAIPAPMTIITIGICAAGVFGNLMIIFASLKSSKLRSPCNLLMCALALADVVVCIHLIHVRIMILQGLGAQKNSHCFWHTIYGMFALNVESGLGLALGIDRFLAVFLPTRYVILFL</sequence>
<dbReference type="InterPro" id="IPR017452">
    <property type="entry name" value="GPCR_Rhodpsn_7TM"/>
</dbReference>
<dbReference type="Proteomes" id="UP001176961">
    <property type="component" value="Unassembled WGS sequence"/>
</dbReference>
<feature type="transmembrane region" description="Helical" evidence="6">
    <location>
        <begin position="46"/>
        <end position="69"/>
    </location>
</feature>
<evidence type="ECO:0000256" key="2">
    <source>
        <dbReference type="ARBA" id="ARBA00022692"/>
    </source>
</evidence>
<protein>
    <recommendedName>
        <fullName evidence="7">G-protein coupled receptors family 1 profile domain-containing protein</fullName>
    </recommendedName>
</protein>
<dbReference type="PRINTS" id="PR00237">
    <property type="entry name" value="GPCRRHODOPSN"/>
</dbReference>
<dbReference type="Gene3D" id="1.20.1070.10">
    <property type="entry name" value="Rhodopsin 7-helix transmembrane proteins"/>
    <property type="match status" value="1"/>
</dbReference>
<dbReference type="GO" id="GO:0004930">
    <property type="term" value="F:G protein-coupled receptor activity"/>
    <property type="evidence" value="ECO:0007669"/>
    <property type="project" value="UniProtKB-KW"/>
</dbReference>
<keyword evidence="2 5" id="KW-0812">Transmembrane</keyword>